<proteinExistence type="predicted"/>
<gene>
    <name evidence="1" type="ORF">MNBD_GAMMA20-1677</name>
</gene>
<organism evidence="1">
    <name type="scientific">hydrothermal vent metagenome</name>
    <dbReference type="NCBI Taxonomy" id="652676"/>
    <lineage>
        <taxon>unclassified sequences</taxon>
        <taxon>metagenomes</taxon>
        <taxon>ecological metagenomes</taxon>
    </lineage>
</organism>
<accession>A0A3B1AIB6</accession>
<name>A0A3B1AIB6_9ZZZZ</name>
<sequence length="171" mass="18761">NINIKWLQASGSLAIFSLVFLNSPFSVSSKVDANQEISLTSFLVPSAYADSLEYEAAIYSDDKVNYIRIYYPVGVSDLKDVAFSVKNSMAGISKSSDVYSLGSVVSGLVNNLKYDGEQYFVNIRYRPGLESDKIDAVLEALGSMGVVVEKDYVSQNYSEADITIYILTGKK</sequence>
<dbReference type="EMBL" id="UOFU01000180">
    <property type="protein sequence ID" value="VAW99722.1"/>
    <property type="molecule type" value="Genomic_DNA"/>
</dbReference>
<feature type="non-terminal residue" evidence="1">
    <location>
        <position position="1"/>
    </location>
</feature>
<dbReference type="AlphaFoldDB" id="A0A3B1AIB6"/>
<reference evidence="1" key="1">
    <citation type="submission" date="2018-06" db="EMBL/GenBank/DDBJ databases">
        <authorList>
            <person name="Zhirakovskaya E."/>
        </authorList>
    </citation>
    <scope>NUCLEOTIDE SEQUENCE</scope>
</reference>
<evidence type="ECO:0000313" key="1">
    <source>
        <dbReference type="EMBL" id="VAW99722.1"/>
    </source>
</evidence>
<protein>
    <submittedName>
        <fullName evidence="1">Uncharacterized protein</fullName>
    </submittedName>
</protein>